<evidence type="ECO:0000256" key="1">
    <source>
        <dbReference type="SAM" id="MobiDB-lite"/>
    </source>
</evidence>
<organism evidence="2 3">
    <name type="scientific">Liparis tanakae</name>
    <name type="common">Tanaka's snailfish</name>
    <dbReference type="NCBI Taxonomy" id="230148"/>
    <lineage>
        <taxon>Eukaryota</taxon>
        <taxon>Metazoa</taxon>
        <taxon>Chordata</taxon>
        <taxon>Craniata</taxon>
        <taxon>Vertebrata</taxon>
        <taxon>Euteleostomi</taxon>
        <taxon>Actinopterygii</taxon>
        <taxon>Neopterygii</taxon>
        <taxon>Teleostei</taxon>
        <taxon>Neoteleostei</taxon>
        <taxon>Acanthomorphata</taxon>
        <taxon>Eupercaria</taxon>
        <taxon>Perciformes</taxon>
        <taxon>Cottioidei</taxon>
        <taxon>Cottales</taxon>
        <taxon>Liparidae</taxon>
        <taxon>Liparis</taxon>
    </lineage>
</organism>
<evidence type="ECO:0000313" key="2">
    <source>
        <dbReference type="EMBL" id="TNN25709.1"/>
    </source>
</evidence>
<sequence>MESRHTPASCSLAPPGGPTHPQQSGRRVRDDLPRGSREPGAPGGGPSLHAR</sequence>
<reference evidence="2 3" key="1">
    <citation type="submission" date="2019-03" db="EMBL/GenBank/DDBJ databases">
        <title>First draft genome of Liparis tanakae, snailfish: a comprehensive survey of snailfish specific genes.</title>
        <authorList>
            <person name="Kim W."/>
            <person name="Song I."/>
            <person name="Jeong J.-H."/>
            <person name="Kim D."/>
            <person name="Kim S."/>
            <person name="Ryu S."/>
            <person name="Song J.Y."/>
            <person name="Lee S.K."/>
        </authorList>
    </citation>
    <scope>NUCLEOTIDE SEQUENCE [LARGE SCALE GENOMIC DNA]</scope>
    <source>
        <tissue evidence="2">Muscle</tissue>
    </source>
</reference>
<gene>
    <name evidence="2" type="ORF">EYF80_064159</name>
</gene>
<comment type="caution">
    <text evidence="2">The sequence shown here is derived from an EMBL/GenBank/DDBJ whole genome shotgun (WGS) entry which is preliminary data.</text>
</comment>
<evidence type="ECO:0000313" key="3">
    <source>
        <dbReference type="Proteomes" id="UP000314294"/>
    </source>
</evidence>
<feature type="region of interest" description="Disordered" evidence="1">
    <location>
        <begin position="1"/>
        <end position="51"/>
    </location>
</feature>
<keyword evidence="3" id="KW-1185">Reference proteome</keyword>
<feature type="compositionally biased region" description="Basic and acidic residues" evidence="1">
    <location>
        <begin position="27"/>
        <end position="37"/>
    </location>
</feature>
<dbReference type="AlphaFoldDB" id="A0A4Z2EA71"/>
<name>A0A4Z2EA71_9TELE</name>
<proteinExistence type="predicted"/>
<protein>
    <submittedName>
        <fullName evidence="2">Uncharacterized protein</fullName>
    </submittedName>
</protein>
<feature type="compositionally biased region" description="Gly residues" evidence="1">
    <location>
        <begin position="41"/>
        <end position="51"/>
    </location>
</feature>
<dbReference type="Proteomes" id="UP000314294">
    <property type="component" value="Unassembled WGS sequence"/>
</dbReference>
<dbReference type="EMBL" id="SRLO01011842">
    <property type="protein sequence ID" value="TNN25709.1"/>
    <property type="molecule type" value="Genomic_DNA"/>
</dbReference>
<accession>A0A4Z2EA71</accession>